<sequence length="64" mass="6793">MSVVRRYLSLAVLIGAVLLLTIDATVLHLAVPALARDLDPTATQVLWIGDIYSFAIAGLLVTMG</sequence>
<organism evidence="2 3">
    <name type="scientific">Candidatus Agrococcus pullicola</name>
    <dbReference type="NCBI Taxonomy" id="2838429"/>
    <lineage>
        <taxon>Bacteria</taxon>
        <taxon>Bacillati</taxon>
        <taxon>Actinomycetota</taxon>
        <taxon>Actinomycetes</taxon>
        <taxon>Micrococcales</taxon>
        <taxon>Microbacteriaceae</taxon>
        <taxon>Agrococcus</taxon>
    </lineage>
</organism>
<dbReference type="AlphaFoldDB" id="A0A9D2CA21"/>
<keyword evidence="1" id="KW-1133">Transmembrane helix</keyword>
<feature type="transmembrane region" description="Helical" evidence="1">
    <location>
        <begin position="45"/>
        <end position="63"/>
    </location>
</feature>
<reference evidence="2" key="2">
    <citation type="submission" date="2021-04" db="EMBL/GenBank/DDBJ databases">
        <authorList>
            <person name="Gilroy R."/>
        </authorList>
    </citation>
    <scope>NUCLEOTIDE SEQUENCE</scope>
    <source>
        <strain evidence="2">ChiGjej1B1-98</strain>
    </source>
</reference>
<evidence type="ECO:0000313" key="2">
    <source>
        <dbReference type="EMBL" id="HIY65975.1"/>
    </source>
</evidence>
<dbReference type="EMBL" id="DXDC01000200">
    <property type="protein sequence ID" value="HIY65975.1"/>
    <property type="molecule type" value="Genomic_DNA"/>
</dbReference>
<accession>A0A9D2CA21</accession>
<feature type="non-terminal residue" evidence="2">
    <location>
        <position position="64"/>
    </location>
</feature>
<proteinExistence type="predicted"/>
<keyword evidence="1" id="KW-0472">Membrane</keyword>
<dbReference type="Proteomes" id="UP000824005">
    <property type="component" value="Unassembled WGS sequence"/>
</dbReference>
<protein>
    <submittedName>
        <fullName evidence="2">MFS transporter</fullName>
    </submittedName>
</protein>
<evidence type="ECO:0000256" key="1">
    <source>
        <dbReference type="SAM" id="Phobius"/>
    </source>
</evidence>
<keyword evidence="1" id="KW-0812">Transmembrane</keyword>
<gene>
    <name evidence="2" type="ORF">H9830_06825</name>
</gene>
<reference evidence="2" key="1">
    <citation type="journal article" date="2021" name="PeerJ">
        <title>Extensive microbial diversity within the chicken gut microbiome revealed by metagenomics and culture.</title>
        <authorList>
            <person name="Gilroy R."/>
            <person name="Ravi A."/>
            <person name="Getino M."/>
            <person name="Pursley I."/>
            <person name="Horton D.L."/>
            <person name="Alikhan N.F."/>
            <person name="Baker D."/>
            <person name="Gharbi K."/>
            <person name="Hall N."/>
            <person name="Watson M."/>
            <person name="Adriaenssens E.M."/>
            <person name="Foster-Nyarko E."/>
            <person name="Jarju S."/>
            <person name="Secka A."/>
            <person name="Antonio M."/>
            <person name="Oren A."/>
            <person name="Chaudhuri R.R."/>
            <person name="La Ragione R."/>
            <person name="Hildebrand F."/>
            <person name="Pallen M.J."/>
        </authorList>
    </citation>
    <scope>NUCLEOTIDE SEQUENCE</scope>
    <source>
        <strain evidence="2">ChiGjej1B1-98</strain>
    </source>
</reference>
<dbReference type="SUPFAM" id="SSF103473">
    <property type="entry name" value="MFS general substrate transporter"/>
    <property type="match status" value="1"/>
</dbReference>
<evidence type="ECO:0000313" key="3">
    <source>
        <dbReference type="Proteomes" id="UP000824005"/>
    </source>
</evidence>
<name>A0A9D2CA21_9MICO</name>
<dbReference type="InterPro" id="IPR036259">
    <property type="entry name" value="MFS_trans_sf"/>
</dbReference>
<comment type="caution">
    <text evidence="2">The sequence shown here is derived from an EMBL/GenBank/DDBJ whole genome shotgun (WGS) entry which is preliminary data.</text>
</comment>